<proteinExistence type="inferred from homology"/>
<accession>A0AAV6G2Y8</accession>
<dbReference type="GO" id="GO:0005886">
    <property type="term" value="C:plasma membrane"/>
    <property type="evidence" value="ECO:0007669"/>
    <property type="project" value="TreeGrafter"/>
</dbReference>
<evidence type="ECO:0000256" key="1">
    <source>
        <dbReference type="ARBA" id="ARBA00005406"/>
    </source>
</evidence>
<keyword evidence="7" id="KW-0472">Membrane</keyword>
<keyword evidence="9" id="KW-1185">Reference proteome</keyword>
<gene>
    <name evidence="8" type="ORF">AALO_G00212320</name>
</gene>
<protein>
    <recommendedName>
        <fullName evidence="2">ADP-ribosyl cyclase/cyclic ADP-ribose hydrolase</fullName>
        <ecNumber evidence="2">3.2.2.6</ecNumber>
    </recommendedName>
</protein>
<dbReference type="GO" id="GO:0030890">
    <property type="term" value="P:positive regulation of B cell proliferation"/>
    <property type="evidence" value="ECO:0007669"/>
    <property type="project" value="TreeGrafter"/>
</dbReference>
<keyword evidence="5" id="KW-0520">NAD</keyword>
<evidence type="ECO:0000313" key="9">
    <source>
        <dbReference type="Proteomes" id="UP000823561"/>
    </source>
</evidence>
<evidence type="ECO:0000256" key="5">
    <source>
        <dbReference type="ARBA" id="ARBA00023027"/>
    </source>
</evidence>
<dbReference type="Gene3D" id="3.40.50.720">
    <property type="entry name" value="NAD(P)-binding Rossmann-like Domain"/>
    <property type="match status" value="1"/>
</dbReference>
<dbReference type="AlphaFoldDB" id="A0AAV6G2Y8"/>
<reference evidence="8" key="1">
    <citation type="submission" date="2020-10" db="EMBL/GenBank/DDBJ databases">
        <title>Chromosome-scale genome assembly of the Allis shad, Alosa alosa.</title>
        <authorList>
            <person name="Margot Z."/>
            <person name="Christophe K."/>
            <person name="Cabau C."/>
            <person name="Louis A."/>
            <person name="Berthelot C."/>
            <person name="Parey E."/>
            <person name="Roest Crollius H."/>
            <person name="Montfort J."/>
            <person name="Robinson-Rechavi M."/>
            <person name="Bucao C."/>
            <person name="Bouchez O."/>
            <person name="Gislard M."/>
            <person name="Lluch J."/>
            <person name="Milhes M."/>
            <person name="Lampietro C."/>
            <person name="Lopez Roques C."/>
            <person name="Donnadieu C."/>
            <person name="Braasch I."/>
            <person name="Desvignes T."/>
            <person name="Postlethwait J."/>
            <person name="Bobe J."/>
            <person name="Guiguen Y."/>
        </authorList>
    </citation>
    <scope>NUCLEOTIDE SEQUENCE</scope>
    <source>
        <strain evidence="8">M-15738</strain>
        <tissue evidence="8">Blood</tissue>
    </source>
</reference>
<dbReference type="Proteomes" id="UP000823561">
    <property type="component" value="Chromosome 16"/>
</dbReference>
<keyword evidence="3" id="KW-0808">Transferase</keyword>
<dbReference type="SUPFAM" id="SSF52309">
    <property type="entry name" value="N-(deoxy)ribosyltransferase-like"/>
    <property type="match status" value="1"/>
</dbReference>
<evidence type="ECO:0000256" key="4">
    <source>
        <dbReference type="ARBA" id="ARBA00022801"/>
    </source>
</evidence>
<dbReference type="PANTHER" id="PTHR10912">
    <property type="entry name" value="ADP-RIBOSYL CYCLASE"/>
    <property type="match status" value="1"/>
</dbReference>
<dbReference type="Pfam" id="PF02267">
    <property type="entry name" value="Rib_hydrolayse"/>
    <property type="match status" value="1"/>
</dbReference>
<dbReference type="EC" id="3.2.2.6" evidence="2"/>
<evidence type="ECO:0000256" key="2">
    <source>
        <dbReference type="ARBA" id="ARBA00011982"/>
    </source>
</evidence>
<dbReference type="Gene3D" id="1.20.82.10">
    <property type="entry name" value="ADP Ribosyl Cyclase, Chain A, domain 1"/>
    <property type="match status" value="1"/>
</dbReference>
<dbReference type="GO" id="GO:0016849">
    <property type="term" value="F:phosphorus-oxygen lyase activity"/>
    <property type="evidence" value="ECO:0007669"/>
    <property type="project" value="TreeGrafter"/>
</dbReference>
<comment type="caution">
    <text evidence="8">The sequence shown here is derived from an EMBL/GenBank/DDBJ whole genome shotgun (WGS) entry which is preliminary data.</text>
</comment>
<dbReference type="GO" id="GO:0016740">
    <property type="term" value="F:transferase activity"/>
    <property type="evidence" value="ECO:0007669"/>
    <property type="project" value="UniProtKB-KW"/>
</dbReference>
<evidence type="ECO:0000256" key="6">
    <source>
        <dbReference type="ARBA" id="ARBA00023157"/>
    </source>
</evidence>
<keyword evidence="7" id="KW-1133">Transmembrane helix</keyword>
<name>A0AAV6G2Y8_9TELE</name>
<sequence length="237" mass="26035">MVYTEVNRTSNRSPKRRNHLLICLCVVLMAIVILSVTLGLTLGTSSSSSLKATFTNRCQTYLKDNGATTSQNDCEKIWESFKQAFVGRNPCDVPPDAYDSLLHKVSHDPACNRMLFWSKTKEIVHAFTGKMSCYLTLEDTLLGFTLDGLNWCGKNESQETFTTGCPDCDNNSFRAFWNGASAAFAASACGDASVMLNGSIDMPFNSKSIFGSVEVKHFNSSIMNGLTVLLVTKETDT</sequence>
<keyword evidence="4" id="KW-0378">Hydrolase</keyword>
<keyword evidence="6" id="KW-1015">Disulfide bond</keyword>
<evidence type="ECO:0000256" key="3">
    <source>
        <dbReference type="ARBA" id="ARBA00022679"/>
    </source>
</evidence>
<dbReference type="InterPro" id="IPR003193">
    <property type="entry name" value="ADP-ribosyl_cyclase"/>
</dbReference>
<dbReference type="PANTHER" id="PTHR10912:SF9">
    <property type="entry name" value="ADP-RIBOSYL CYCLASE_CYCLIC ADP-RIBOSE HYDROLASE"/>
    <property type="match status" value="1"/>
</dbReference>
<feature type="transmembrane region" description="Helical" evidence="7">
    <location>
        <begin position="20"/>
        <end position="42"/>
    </location>
</feature>
<evidence type="ECO:0000313" key="8">
    <source>
        <dbReference type="EMBL" id="KAG5268412.1"/>
    </source>
</evidence>
<dbReference type="GO" id="GO:0061809">
    <property type="term" value="F:NAD+ nucleosidase activity, cyclic ADP-ribose generating"/>
    <property type="evidence" value="ECO:0007669"/>
    <property type="project" value="UniProtKB-EC"/>
</dbReference>
<dbReference type="EMBL" id="JADWDJ010000016">
    <property type="protein sequence ID" value="KAG5268412.1"/>
    <property type="molecule type" value="Genomic_DNA"/>
</dbReference>
<keyword evidence="7" id="KW-0812">Transmembrane</keyword>
<evidence type="ECO:0000256" key="7">
    <source>
        <dbReference type="SAM" id="Phobius"/>
    </source>
</evidence>
<organism evidence="8 9">
    <name type="scientific">Alosa alosa</name>
    <name type="common">allis shad</name>
    <dbReference type="NCBI Taxonomy" id="278164"/>
    <lineage>
        <taxon>Eukaryota</taxon>
        <taxon>Metazoa</taxon>
        <taxon>Chordata</taxon>
        <taxon>Craniata</taxon>
        <taxon>Vertebrata</taxon>
        <taxon>Euteleostomi</taxon>
        <taxon>Actinopterygii</taxon>
        <taxon>Neopterygii</taxon>
        <taxon>Teleostei</taxon>
        <taxon>Clupei</taxon>
        <taxon>Clupeiformes</taxon>
        <taxon>Clupeoidei</taxon>
        <taxon>Clupeidae</taxon>
        <taxon>Alosa</taxon>
    </lineage>
</organism>
<comment type="similarity">
    <text evidence="1">Belongs to the ADP-ribosyl cyclase family.</text>
</comment>